<keyword evidence="3" id="KW-1185">Reference proteome</keyword>
<sequence>MMKEEGEGLWGVVSGSESIRSTASALRRVNGGGCKWCLRTCVPSSSCAPWYPGPASPRVSQHEGRRSLAASPFLRPVSQCPWPLSALCSFSPCVTLTEQRRSGNEPRLPTPHPNVRTGYKRGEVIAVTSEVWALAQDSNQPETHKDQSTSERRCHPGPQAKPVGKGLPHAVIGSGRSRPDPAEDLARPSQHQRARRLSPSLCIPSEHLILTST</sequence>
<evidence type="ECO:0000256" key="1">
    <source>
        <dbReference type="SAM" id="MobiDB-lite"/>
    </source>
</evidence>
<reference evidence="2" key="1">
    <citation type="submission" date="2023-12" db="EMBL/GenBank/DDBJ databases">
        <authorList>
            <person name="Brown T."/>
        </authorList>
    </citation>
    <scope>NUCLEOTIDE SEQUENCE</scope>
</reference>
<feature type="region of interest" description="Disordered" evidence="1">
    <location>
        <begin position="99"/>
        <end position="120"/>
    </location>
</feature>
<dbReference type="EMBL" id="OY882876">
    <property type="protein sequence ID" value="CAK6440096.1"/>
    <property type="molecule type" value="Genomic_DNA"/>
</dbReference>
<dbReference type="Proteomes" id="UP001314169">
    <property type="component" value="Chromosome 19"/>
</dbReference>
<evidence type="ECO:0000313" key="3">
    <source>
        <dbReference type="Proteomes" id="UP001314169"/>
    </source>
</evidence>
<name>A0ABN9ZTQ6_PIPNA</name>
<protein>
    <submittedName>
        <fullName evidence="2">Uncharacterized protein</fullName>
    </submittedName>
</protein>
<feature type="compositionally biased region" description="Basic and acidic residues" evidence="1">
    <location>
        <begin position="177"/>
        <end position="186"/>
    </location>
</feature>
<feature type="compositionally biased region" description="Basic and acidic residues" evidence="1">
    <location>
        <begin position="142"/>
        <end position="154"/>
    </location>
</feature>
<organism evidence="2 3">
    <name type="scientific">Pipistrellus nathusii</name>
    <name type="common">Nathusius' pipistrelle</name>
    <dbReference type="NCBI Taxonomy" id="59473"/>
    <lineage>
        <taxon>Eukaryota</taxon>
        <taxon>Metazoa</taxon>
        <taxon>Chordata</taxon>
        <taxon>Craniata</taxon>
        <taxon>Vertebrata</taxon>
        <taxon>Euteleostomi</taxon>
        <taxon>Mammalia</taxon>
        <taxon>Eutheria</taxon>
        <taxon>Laurasiatheria</taxon>
        <taxon>Chiroptera</taxon>
        <taxon>Yangochiroptera</taxon>
        <taxon>Vespertilionidae</taxon>
        <taxon>Pipistrellus</taxon>
    </lineage>
</organism>
<gene>
    <name evidence="2" type="ORF">MPIPNATIZW_LOCUS8402</name>
</gene>
<feature type="region of interest" description="Disordered" evidence="1">
    <location>
        <begin position="136"/>
        <end position="200"/>
    </location>
</feature>
<evidence type="ECO:0000313" key="2">
    <source>
        <dbReference type="EMBL" id="CAK6440096.1"/>
    </source>
</evidence>
<accession>A0ABN9ZTQ6</accession>
<proteinExistence type="predicted"/>